<dbReference type="InterPro" id="IPR023045">
    <property type="entry name" value="MoaC"/>
</dbReference>
<dbReference type="PANTHER" id="PTHR22960:SF0">
    <property type="entry name" value="MOLYBDENUM COFACTOR BIOSYNTHESIS PROTEIN 1"/>
    <property type="match status" value="1"/>
</dbReference>
<evidence type="ECO:0000256" key="5">
    <source>
        <dbReference type="ARBA" id="ARBA00023239"/>
    </source>
</evidence>
<feature type="domain" description="Molybdopterin cofactor biosynthesis C (MoaC)" evidence="6">
    <location>
        <begin position="35"/>
        <end position="170"/>
    </location>
</feature>
<dbReference type="NCBIfam" id="TIGR00581">
    <property type="entry name" value="moaC"/>
    <property type="match status" value="1"/>
</dbReference>
<dbReference type="EMBL" id="JAEPRB010000090">
    <property type="protein sequence ID" value="KAG2222169.1"/>
    <property type="molecule type" value="Genomic_DNA"/>
</dbReference>
<reference evidence="7 8" key="1">
    <citation type="submission" date="2020-12" db="EMBL/GenBank/DDBJ databases">
        <title>Metabolic potential, ecology and presence of endohyphal bacteria is reflected in genomic diversity of Mucoromycotina.</title>
        <authorList>
            <person name="Muszewska A."/>
            <person name="Okrasinska A."/>
            <person name="Steczkiewicz K."/>
            <person name="Drgas O."/>
            <person name="Orlowska M."/>
            <person name="Perlinska-Lenart U."/>
            <person name="Aleksandrzak-Piekarczyk T."/>
            <person name="Szatraj K."/>
            <person name="Zielenkiewicz U."/>
            <person name="Pilsyk S."/>
            <person name="Malc E."/>
            <person name="Mieczkowski P."/>
            <person name="Kruszewska J.S."/>
            <person name="Biernat P."/>
            <person name="Pawlowska J."/>
        </authorList>
    </citation>
    <scope>NUCLEOTIDE SEQUENCE [LARGE SCALE GENOMIC DNA]</scope>
    <source>
        <strain evidence="7 8">CBS 142.35</strain>
    </source>
</reference>
<organism evidence="7 8">
    <name type="scientific">Circinella minor</name>
    <dbReference type="NCBI Taxonomy" id="1195481"/>
    <lineage>
        <taxon>Eukaryota</taxon>
        <taxon>Fungi</taxon>
        <taxon>Fungi incertae sedis</taxon>
        <taxon>Mucoromycota</taxon>
        <taxon>Mucoromycotina</taxon>
        <taxon>Mucoromycetes</taxon>
        <taxon>Mucorales</taxon>
        <taxon>Lichtheimiaceae</taxon>
        <taxon>Circinella</taxon>
    </lineage>
</organism>
<dbReference type="InterPro" id="IPR047594">
    <property type="entry name" value="MoaC_bact/euk"/>
</dbReference>
<protein>
    <recommendedName>
        <fullName evidence="3">cyclic pyranopterin monophosphate synthase</fullName>
        <ecNumber evidence="3">4.6.1.17</ecNumber>
    </recommendedName>
</protein>
<dbReference type="PANTHER" id="PTHR22960">
    <property type="entry name" value="MOLYBDOPTERIN COFACTOR SYNTHESIS PROTEIN A"/>
    <property type="match status" value="1"/>
</dbReference>
<keyword evidence="4" id="KW-0501">Molybdenum cofactor biosynthesis</keyword>
<evidence type="ECO:0000259" key="6">
    <source>
        <dbReference type="Pfam" id="PF01967"/>
    </source>
</evidence>
<dbReference type="Gene3D" id="3.30.70.640">
    <property type="entry name" value="Molybdopterin cofactor biosynthesis C (MoaC) domain"/>
    <property type="match status" value="1"/>
</dbReference>
<name>A0A8H7S3Q2_9FUNG</name>
<dbReference type="SUPFAM" id="SSF55040">
    <property type="entry name" value="Molybdenum cofactor biosynthesis protein C, MoaC"/>
    <property type="match status" value="1"/>
</dbReference>
<dbReference type="HAMAP" id="MF_01224_B">
    <property type="entry name" value="MoaC_B"/>
    <property type="match status" value="1"/>
</dbReference>
<accession>A0A8H7S3Q2</accession>
<comment type="pathway">
    <text evidence="2">Cofactor biosynthesis; molybdopterin biosynthesis.</text>
</comment>
<sequence length="179" mass="19922">MFFHSRLLPLLVRRNRHYYSTKLTHTDPSTGEAKMVSVADKNITRREARAIGYILLPPETYELLEKNELHTAKGNVLGVAQIAGIQAAKQTSQLIPLCHPLLLDKIDVNLRLAQDRVECESIVRCQGKTGVEMEALTATNIALLTVYDMCKASSKKMVIEGIRVVEKSGGKSGSWEWSS</sequence>
<dbReference type="InterPro" id="IPR050105">
    <property type="entry name" value="MoCo_biosynth_MoaA/MoaC"/>
</dbReference>
<evidence type="ECO:0000256" key="3">
    <source>
        <dbReference type="ARBA" id="ARBA00012575"/>
    </source>
</evidence>
<evidence type="ECO:0000256" key="1">
    <source>
        <dbReference type="ARBA" id="ARBA00001637"/>
    </source>
</evidence>
<dbReference type="Proteomes" id="UP000646827">
    <property type="component" value="Unassembled WGS sequence"/>
</dbReference>
<dbReference type="OrthoDB" id="429626at2759"/>
<dbReference type="GO" id="GO:0006777">
    <property type="term" value="P:Mo-molybdopterin cofactor biosynthetic process"/>
    <property type="evidence" value="ECO:0007669"/>
    <property type="project" value="UniProtKB-KW"/>
</dbReference>
<dbReference type="InterPro" id="IPR036522">
    <property type="entry name" value="MoaC_sf"/>
</dbReference>
<dbReference type="InterPro" id="IPR002820">
    <property type="entry name" value="Mopterin_CF_biosynth-C_dom"/>
</dbReference>
<evidence type="ECO:0000256" key="4">
    <source>
        <dbReference type="ARBA" id="ARBA00023150"/>
    </source>
</evidence>
<keyword evidence="8" id="KW-1185">Reference proteome</keyword>
<dbReference type="GO" id="GO:0061798">
    <property type="term" value="F:GTP 3',8'-cyclase activity"/>
    <property type="evidence" value="ECO:0007669"/>
    <property type="project" value="TreeGrafter"/>
</dbReference>
<proteinExistence type="inferred from homology"/>
<comment type="catalytic activity">
    <reaction evidence="1">
        <text>(8S)-3',8-cyclo-7,8-dihydroguanosine 5'-triphosphate = cyclic pyranopterin phosphate + diphosphate</text>
        <dbReference type="Rhea" id="RHEA:49580"/>
        <dbReference type="ChEBI" id="CHEBI:33019"/>
        <dbReference type="ChEBI" id="CHEBI:59648"/>
        <dbReference type="ChEBI" id="CHEBI:131766"/>
        <dbReference type="EC" id="4.6.1.17"/>
    </reaction>
</comment>
<dbReference type="GO" id="GO:0061799">
    <property type="term" value="F:cyclic pyranopterin monophosphate synthase activity"/>
    <property type="evidence" value="ECO:0007669"/>
    <property type="project" value="UniProtKB-EC"/>
</dbReference>
<evidence type="ECO:0000256" key="2">
    <source>
        <dbReference type="ARBA" id="ARBA00005046"/>
    </source>
</evidence>
<dbReference type="Pfam" id="PF01967">
    <property type="entry name" value="MoaC"/>
    <property type="match status" value="1"/>
</dbReference>
<dbReference type="CDD" id="cd01420">
    <property type="entry name" value="MoaC_PE"/>
    <property type="match status" value="1"/>
</dbReference>
<dbReference type="NCBIfam" id="NF006870">
    <property type="entry name" value="PRK09364.1"/>
    <property type="match status" value="1"/>
</dbReference>
<dbReference type="EC" id="4.6.1.17" evidence="3"/>
<dbReference type="UniPathway" id="UPA00344"/>
<evidence type="ECO:0000313" key="8">
    <source>
        <dbReference type="Proteomes" id="UP000646827"/>
    </source>
</evidence>
<gene>
    <name evidence="7" type="ORF">INT45_007186</name>
</gene>
<evidence type="ECO:0000313" key="7">
    <source>
        <dbReference type="EMBL" id="KAG2222169.1"/>
    </source>
</evidence>
<dbReference type="AlphaFoldDB" id="A0A8H7S3Q2"/>
<comment type="caution">
    <text evidence="7">The sequence shown here is derived from an EMBL/GenBank/DDBJ whole genome shotgun (WGS) entry which is preliminary data.</text>
</comment>
<keyword evidence="5" id="KW-0456">Lyase</keyword>